<comment type="caution">
    <text evidence="2">The sequence shown here is derived from an EMBL/GenBank/DDBJ whole genome shotgun (WGS) entry which is preliminary data.</text>
</comment>
<protein>
    <submittedName>
        <fullName evidence="2">Carboxymethylenebutenolidase</fullName>
    </submittedName>
</protein>
<proteinExistence type="predicted"/>
<evidence type="ECO:0000313" key="3">
    <source>
        <dbReference type="Proteomes" id="UP000294911"/>
    </source>
</evidence>
<dbReference type="PANTHER" id="PTHR46623">
    <property type="entry name" value="CARBOXYMETHYLENEBUTENOLIDASE-RELATED"/>
    <property type="match status" value="1"/>
</dbReference>
<dbReference type="InterPro" id="IPR002925">
    <property type="entry name" value="Dienelactn_hydro"/>
</dbReference>
<gene>
    <name evidence="2" type="ORF">EV191_103340</name>
</gene>
<dbReference type="SUPFAM" id="SSF53474">
    <property type="entry name" value="alpha/beta-Hydrolases"/>
    <property type="match status" value="1"/>
</dbReference>
<dbReference type="EMBL" id="SLXQ01000003">
    <property type="protein sequence ID" value="TCP54295.1"/>
    <property type="molecule type" value="Genomic_DNA"/>
</dbReference>
<dbReference type="RefSeq" id="WP_132877045.1">
    <property type="nucleotide sequence ID" value="NZ_SLXQ01000003.1"/>
</dbReference>
<dbReference type="Pfam" id="PF01738">
    <property type="entry name" value="DLH"/>
    <property type="match status" value="1"/>
</dbReference>
<dbReference type="Proteomes" id="UP000294911">
    <property type="component" value="Unassembled WGS sequence"/>
</dbReference>
<keyword evidence="3" id="KW-1185">Reference proteome</keyword>
<dbReference type="AlphaFoldDB" id="A0A4R2R4J6"/>
<evidence type="ECO:0000259" key="1">
    <source>
        <dbReference type="Pfam" id="PF01738"/>
    </source>
</evidence>
<feature type="domain" description="Dienelactone hydrolase" evidence="1">
    <location>
        <begin position="76"/>
        <end position="211"/>
    </location>
</feature>
<dbReference type="InterPro" id="IPR029058">
    <property type="entry name" value="AB_hydrolase_fold"/>
</dbReference>
<name>A0A4R2R4J6_9PSEU</name>
<sequence>MPHARIETISLPDGNDLPVSYAEPDGAVRGGLVVLAEPEGAGQAADWLVAALASEGWLAVAPDVYRGQGGADALAGVELAVDWLAAWGVKRDLTGVLGFDLGGALALVTAARVPVGAAVSVAAGGISEPPAAGLPALATVAGRLTCPWLGLYGDRDASIAVSEIERLRGAADTAKVATDVVRFPAADHRFDTDPDAAHEAWLRTRNWFDSHLR</sequence>
<dbReference type="PANTHER" id="PTHR46623:SF6">
    <property type="entry name" value="ALPHA_BETA-HYDROLASES SUPERFAMILY PROTEIN"/>
    <property type="match status" value="1"/>
</dbReference>
<dbReference type="OrthoDB" id="188362at2"/>
<dbReference type="GO" id="GO:0016787">
    <property type="term" value="F:hydrolase activity"/>
    <property type="evidence" value="ECO:0007669"/>
    <property type="project" value="InterPro"/>
</dbReference>
<dbReference type="Gene3D" id="3.40.50.1820">
    <property type="entry name" value="alpha/beta hydrolase"/>
    <property type="match status" value="1"/>
</dbReference>
<reference evidence="2 3" key="1">
    <citation type="submission" date="2019-03" db="EMBL/GenBank/DDBJ databases">
        <title>Genomic Encyclopedia of Type Strains, Phase IV (KMG-IV): sequencing the most valuable type-strain genomes for metagenomic binning, comparative biology and taxonomic classification.</title>
        <authorList>
            <person name="Goeker M."/>
        </authorList>
    </citation>
    <scope>NUCLEOTIDE SEQUENCE [LARGE SCALE GENOMIC DNA]</scope>
    <source>
        <strain evidence="2 3">DSM 45765</strain>
    </source>
</reference>
<evidence type="ECO:0000313" key="2">
    <source>
        <dbReference type="EMBL" id="TCP54295.1"/>
    </source>
</evidence>
<accession>A0A4R2R4J6</accession>
<dbReference type="InterPro" id="IPR051049">
    <property type="entry name" value="Dienelactone_hydrolase-like"/>
</dbReference>
<organism evidence="2 3">
    <name type="scientific">Tamaricihabitans halophyticus</name>
    <dbReference type="NCBI Taxonomy" id="1262583"/>
    <lineage>
        <taxon>Bacteria</taxon>
        <taxon>Bacillati</taxon>
        <taxon>Actinomycetota</taxon>
        <taxon>Actinomycetes</taxon>
        <taxon>Pseudonocardiales</taxon>
        <taxon>Pseudonocardiaceae</taxon>
        <taxon>Tamaricihabitans</taxon>
    </lineage>
</organism>